<protein>
    <submittedName>
        <fullName evidence="2">Uncharacterized protein</fullName>
    </submittedName>
</protein>
<organism evidence="2 3">
    <name type="scientific">Malus domestica</name>
    <name type="common">Apple</name>
    <name type="synonym">Pyrus malus</name>
    <dbReference type="NCBI Taxonomy" id="3750"/>
    <lineage>
        <taxon>Eukaryota</taxon>
        <taxon>Viridiplantae</taxon>
        <taxon>Streptophyta</taxon>
        <taxon>Embryophyta</taxon>
        <taxon>Tracheophyta</taxon>
        <taxon>Spermatophyta</taxon>
        <taxon>Magnoliopsida</taxon>
        <taxon>eudicotyledons</taxon>
        <taxon>Gunneridae</taxon>
        <taxon>Pentapetalae</taxon>
        <taxon>rosids</taxon>
        <taxon>fabids</taxon>
        <taxon>Rosales</taxon>
        <taxon>Rosaceae</taxon>
        <taxon>Amygdaloideae</taxon>
        <taxon>Maleae</taxon>
        <taxon>Malus</taxon>
    </lineage>
</organism>
<dbReference type="Proteomes" id="UP000290289">
    <property type="component" value="Chromosome 5"/>
</dbReference>
<sequence length="68" mass="7502">MASPPSDCDSRKIRPRNQSRAPRAQAAVRVKSAGKNQKTTNSEDHDLVAFLLRFGGKSEDDGDTERCQ</sequence>
<name>A0A498JS56_MALDO</name>
<evidence type="ECO:0000256" key="1">
    <source>
        <dbReference type="SAM" id="MobiDB-lite"/>
    </source>
</evidence>
<comment type="caution">
    <text evidence="2">The sequence shown here is derived from an EMBL/GenBank/DDBJ whole genome shotgun (WGS) entry which is preliminary data.</text>
</comment>
<dbReference type="EMBL" id="RDQH01000331">
    <property type="protein sequence ID" value="RXH97876.1"/>
    <property type="molecule type" value="Genomic_DNA"/>
</dbReference>
<keyword evidence="3" id="KW-1185">Reference proteome</keyword>
<reference evidence="2 3" key="1">
    <citation type="submission" date="2018-10" db="EMBL/GenBank/DDBJ databases">
        <title>A high-quality apple genome assembly.</title>
        <authorList>
            <person name="Hu J."/>
        </authorList>
    </citation>
    <scope>NUCLEOTIDE SEQUENCE [LARGE SCALE GENOMIC DNA]</scope>
    <source>
        <strain evidence="3">cv. HFTH1</strain>
        <tissue evidence="2">Young leaf</tissue>
    </source>
</reference>
<feature type="region of interest" description="Disordered" evidence="1">
    <location>
        <begin position="1"/>
        <end position="44"/>
    </location>
</feature>
<accession>A0A498JS56</accession>
<evidence type="ECO:0000313" key="2">
    <source>
        <dbReference type="EMBL" id="RXH97876.1"/>
    </source>
</evidence>
<dbReference type="AlphaFoldDB" id="A0A498JS56"/>
<proteinExistence type="predicted"/>
<gene>
    <name evidence="2" type="ORF">DVH24_010201</name>
</gene>
<evidence type="ECO:0000313" key="3">
    <source>
        <dbReference type="Proteomes" id="UP000290289"/>
    </source>
</evidence>